<dbReference type="SUPFAM" id="SSF48600">
    <property type="entry name" value="Chorismate mutase II"/>
    <property type="match status" value="1"/>
</dbReference>
<dbReference type="RefSeq" id="WP_203994722.1">
    <property type="nucleotide sequence ID" value="NZ_BOPG01000024.1"/>
</dbReference>
<dbReference type="InterPro" id="IPR018528">
    <property type="entry name" value="Preph_deHydtase_CS"/>
</dbReference>
<comment type="caution">
    <text evidence="6">The sequence shown here is derived from an EMBL/GenBank/DDBJ whole genome shotgun (WGS) entry which is preliminary data.</text>
</comment>
<dbReference type="InterPro" id="IPR006218">
    <property type="entry name" value="DAHP1/KDSA"/>
</dbReference>
<dbReference type="SUPFAM" id="SSF51569">
    <property type="entry name" value="Aldolase"/>
    <property type="match status" value="1"/>
</dbReference>
<evidence type="ECO:0000313" key="7">
    <source>
        <dbReference type="Proteomes" id="UP000612585"/>
    </source>
</evidence>
<accession>A0A8J3Z709</accession>
<feature type="domain" description="Prephenate dehydratase" evidence="4">
    <location>
        <begin position="101"/>
        <end position="281"/>
    </location>
</feature>
<dbReference type="InterPro" id="IPR036263">
    <property type="entry name" value="Chorismate_II_sf"/>
</dbReference>
<dbReference type="PANTHER" id="PTHR43018">
    <property type="entry name" value="PHOSPHO-2-DEHYDRO-3-DEOXYHEPTONATE ALDOLASE"/>
    <property type="match status" value="1"/>
</dbReference>
<dbReference type="SUPFAM" id="SSF53850">
    <property type="entry name" value="Periplasmic binding protein-like II"/>
    <property type="match status" value="1"/>
</dbReference>
<dbReference type="SMART" id="SM00830">
    <property type="entry name" value="CM_2"/>
    <property type="match status" value="1"/>
</dbReference>
<dbReference type="Gene3D" id="3.40.190.10">
    <property type="entry name" value="Periplasmic binding protein-like II"/>
    <property type="match status" value="2"/>
</dbReference>
<dbReference type="InterPro" id="IPR006268">
    <property type="entry name" value="DAHP_syn_2"/>
</dbReference>
<dbReference type="Pfam" id="PF00793">
    <property type="entry name" value="DAHP_synth_1"/>
    <property type="match status" value="1"/>
</dbReference>
<evidence type="ECO:0000256" key="1">
    <source>
        <dbReference type="ARBA" id="ARBA00021872"/>
    </source>
</evidence>
<evidence type="ECO:0000313" key="6">
    <source>
        <dbReference type="EMBL" id="GIJ56406.1"/>
    </source>
</evidence>
<dbReference type="Gene3D" id="1.20.59.10">
    <property type="entry name" value="Chorismate mutase"/>
    <property type="match status" value="1"/>
</dbReference>
<dbReference type="GO" id="GO:0016832">
    <property type="term" value="F:aldehyde-lyase activity"/>
    <property type="evidence" value="ECO:0007669"/>
    <property type="project" value="InterPro"/>
</dbReference>
<dbReference type="GO" id="GO:0046417">
    <property type="term" value="P:chorismate metabolic process"/>
    <property type="evidence" value="ECO:0007669"/>
    <property type="project" value="InterPro"/>
</dbReference>
<dbReference type="PROSITE" id="PS51168">
    <property type="entry name" value="CHORISMATE_MUT_2"/>
    <property type="match status" value="1"/>
</dbReference>
<dbReference type="InterPro" id="IPR013785">
    <property type="entry name" value="Aldolase_TIM"/>
</dbReference>
<dbReference type="InterPro" id="IPR002912">
    <property type="entry name" value="ACT_dom"/>
</dbReference>
<dbReference type="GO" id="GO:0004664">
    <property type="term" value="F:prephenate dehydratase activity"/>
    <property type="evidence" value="ECO:0007669"/>
    <property type="project" value="InterPro"/>
</dbReference>
<dbReference type="GO" id="GO:0016740">
    <property type="term" value="F:transferase activity"/>
    <property type="evidence" value="ECO:0007669"/>
    <property type="project" value="UniProtKB-KW"/>
</dbReference>
<dbReference type="InterPro" id="IPR052899">
    <property type="entry name" value="Class-I_DAHP_synthase"/>
</dbReference>
<dbReference type="Pfam" id="PF00800">
    <property type="entry name" value="PDT"/>
    <property type="match status" value="1"/>
</dbReference>
<dbReference type="GO" id="GO:0009094">
    <property type="term" value="P:L-phenylalanine biosynthetic process"/>
    <property type="evidence" value="ECO:0007669"/>
    <property type="project" value="UniProtKB-UniPathway"/>
</dbReference>
<evidence type="ECO:0000256" key="2">
    <source>
        <dbReference type="ARBA" id="ARBA00022679"/>
    </source>
</evidence>
<reference evidence="6" key="1">
    <citation type="submission" date="2021-01" db="EMBL/GenBank/DDBJ databases">
        <title>Whole genome shotgun sequence of Virgisporangium aurantiacum NBRC 16421.</title>
        <authorList>
            <person name="Komaki H."/>
            <person name="Tamura T."/>
        </authorList>
    </citation>
    <scope>NUCLEOTIDE SEQUENCE</scope>
    <source>
        <strain evidence="6">NBRC 16421</strain>
    </source>
</reference>
<dbReference type="PROSITE" id="PS51171">
    <property type="entry name" value="PREPHENATE_DEHYDR_3"/>
    <property type="match status" value="1"/>
</dbReference>
<dbReference type="InterPro" id="IPR001086">
    <property type="entry name" value="Preph_deHydtase"/>
</dbReference>
<keyword evidence="2" id="KW-0808">Transferase</keyword>
<dbReference type="Gene3D" id="3.20.20.70">
    <property type="entry name" value="Aldolase class I"/>
    <property type="match status" value="1"/>
</dbReference>
<dbReference type="NCBIfam" id="TIGR01361">
    <property type="entry name" value="DAHP_synth_Bsub"/>
    <property type="match status" value="1"/>
</dbReference>
<dbReference type="InterPro" id="IPR045865">
    <property type="entry name" value="ACT-like_dom_sf"/>
</dbReference>
<dbReference type="Gene3D" id="3.30.70.260">
    <property type="match status" value="1"/>
</dbReference>
<dbReference type="PANTHER" id="PTHR43018:SF1">
    <property type="entry name" value="PROTEIN AROA(G)"/>
    <property type="match status" value="1"/>
</dbReference>
<keyword evidence="7" id="KW-1185">Reference proteome</keyword>
<dbReference type="InterPro" id="IPR002701">
    <property type="entry name" value="CM_II_prokaryot"/>
</dbReference>
<dbReference type="PROSITE" id="PS51671">
    <property type="entry name" value="ACT"/>
    <property type="match status" value="1"/>
</dbReference>
<name>A0A8J3Z709_9ACTN</name>
<dbReference type="EMBL" id="BOPG01000024">
    <property type="protein sequence ID" value="GIJ56406.1"/>
    <property type="molecule type" value="Genomic_DNA"/>
</dbReference>
<dbReference type="InterPro" id="IPR036979">
    <property type="entry name" value="CM_dom_sf"/>
</dbReference>
<dbReference type="PROSITE" id="PS00858">
    <property type="entry name" value="PREPHENATE_DEHYDR_2"/>
    <property type="match status" value="1"/>
</dbReference>
<dbReference type="NCBIfam" id="NF009239">
    <property type="entry name" value="PRK12595.1"/>
    <property type="match status" value="1"/>
</dbReference>
<evidence type="ECO:0000259" key="3">
    <source>
        <dbReference type="PROSITE" id="PS51168"/>
    </source>
</evidence>
<gene>
    <name evidence="6" type="ORF">Vau01_039220</name>
</gene>
<organism evidence="6 7">
    <name type="scientific">Virgisporangium aurantiacum</name>
    <dbReference type="NCBI Taxonomy" id="175570"/>
    <lineage>
        <taxon>Bacteria</taxon>
        <taxon>Bacillati</taxon>
        <taxon>Actinomycetota</taxon>
        <taxon>Actinomycetes</taxon>
        <taxon>Micromonosporales</taxon>
        <taxon>Micromonosporaceae</taxon>
        <taxon>Virgisporangium</taxon>
    </lineage>
</organism>
<dbReference type="AlphaFoldDB" id="A0A8J3Z709"/>
<sequence>MSGTPELASLRAELDDIDRTLVELIARRLDTVTAVGKAKANSATPVRDVERERAVLEAVEAVARRHGVSGDLVRRVFREIIGHAVDRQSADLIATSAKTVTVGFPGAEHSYSHLAAAKHLAGRGEAAGFTGYGSYADVLAALETGECDLAVLPIEDTTAGSINQVYDLLRLREIAVVGEETWRMNHCLAAVGDVPLGALTHVLADPRGLEQCADFLRSLPAAITVHIADGGEAMRAVAERADASYAAIGSPEAADAHGLTVLRPGIADAEETFTRFVVLAATPIEVDARVPSKTSLVLTTRHEEGALLRCLEILAGSGHSLTKLESRPRPGRPFEYLFFVDFEGNVADPRTQLMLDELRSAALYIKVLGSYPAKVTRTEPQPGAVPQASAEALEAVVVAPVAAVASKKAKRLVDRETRGEDTLVRVGDVLVGGDGFVVMAGPCSVESADQIRATARAVKDAGAHLLRGGVFKPRTSPYAFQGLGWDGLALLAEAGREVGLPIVTEVMAVEQVQRMALSADLLQVGARNMQNFDLLRALGKVDRPVLLKRGLSSTIDEWLGAAEYILAAGNQQVILCERGIRTFESATRNTLDLSAVPVLHERTHLPVIIDPSHGTGNRRYVAPMSRAARAVGSHGLLIEVHPEPDTALSDADQSIDHAQFAALMAGLSR</sequence>
<feature type="domain" description="Chorismate mutase" evidence="3">
    <location>
        <begin position="1"/>
        <end position="92"/>
    </location>
</feature>
<protein>
    <recommendedName>
        <fullName evidence="1">Prephenate dehydratase</fullName>
    </recommendedName>
</protein>
<proteinExistence type="predicted"/>
<dbReference type="CDD" id="cd13631">
    <property type="entry name" value="PBP2_Ct-PDT_like"/>
    <property type="match status" value="1"/>
</dbReference>
<evidence type="ECO:0000259" key="4">
    <source>
        <dbReference type="PROSITE" id="PS51171"/>
    </source>
</evidence>
<dbReference type="Pfam" id="PF01817">
    <property type="entry name" value="CM_2"/>
    <property type="match status" value="1"/>
</dbReference>
<dbReference type="CDD" id="cd04905">
    <property type="entry name" value="ACT_CM-PDT"/>
    <property type="match status" value="1"/>
</dbReference>
<dbReference type="UniPathway" id="UPA00121">
    <property type="reaction ID" value="UER00345"/>
</dbReference>
<dbReference type="SUPFAM" id="SSF55021">
    <property type="entry name" value="ACT-like"/>
    <property type="match status" value="1"/>
</dbReference>
<evidence type="ECO:0000259" key="5">
    <source>
        <dbReference type="PROSITE" id="PS51671"/>
    </source>
</evidence>
<dbReference type="NCBIfam" id="NF006421">
    <property type="entry name" value="PRK08673.1"/>
    <property type="match status" value="1"/>
</dbReference>
<dbReference type="GO" id="GO:0004106">
    <property type="term" value="F:chorismate mutase activity"/>
    <property type="evidence" value="ECO:0007669"/>
    <property type="project" value="InterPro"/>
</dbReference>
<dbReference type="Proteomes" id="UP000612585">
    <property type="component" value="Unassembled WGS sequence"/>
</dbReference>
<feature type="domain" description="ACT" evidence="5">
    <location>
        <begin position="295"/>
        <end position="372"/>
    </location>
</feature>